<evidence type="ECO:0000313" key="3">
    <source>
        <dbReference type="EMBL" id="GJS79520.1"/>
    </source>
</evidence>
<dbReference type="EMBL" id="BQNB010010604">
    <property type="protein sequence ID" value="GJS79520.1"/>
    <property type="molecule type" value="Genomic_DNA"/>
</dbReference>
<feature type="compositionally biased region" description="Polar residues" evidence="2">
    <location>
        <begin position="150"/>
        <end position="165"/>
    </location>
</feature>
<feature type="region of interest" description="Disordered" evidence="2">
    <location>
        <begin position="398"/>
        <end position="448"/>
    </location>
</feature>
<feature type="compositionally biased region" description="Polar residues" evidence="2">
    <location>
        <begin position="413"/>
        <end position="425"/>
    </location>
</feature>
<evidence type="ECO:0000313" key="4">
    <source>
        <dbReference type="Proteomes" id="UP001151760"/>
    </source>
</evidence>
<accession>A0ABQ4YPR2</accession>
<dbReference type="Proteomes" id="UP001151760">
    <property type="component" value="Unassembled WGS sequence"/>
</dbReference>
<organism evidence="3 4">
    <name type="scientific">Tanacetum coccineum</name>
    <dbReference type="NCBI Taxonomy" id="301880"/>
    <lineage>
        <taxon>Eukaryota</taxon>
        <taxon>Viridiplantae</taxon>
        <taxon>Streptophyta</taxon>
        <taxon>Embryophyta</taxon>
        <taxon>Tracheophyta</taxon>
        <taxon>Spermatophyta</taxon>
        <taxon>Magnoliopsida</taxon>
        <taxon>eudicotyledons</taxon>
        <taxon>Gunneridae</taxon>
        <taxon>Pentapetalae</taxon>
        <taxon>asterids</taxon>
        <taxon>campanulids</taxon>
        <taxon>Asterales</taxon>
        <taxon>Asteraceae</taxon>
        <taxon>Asteroideae</taxon>
        <taxon>Anthemideae</taxon>
        <taxon>Anthemidinae</taxon>
        <taxon>Tanacetum</taxon>
    </lineage>
</organism>
<keyword evidence="1" id="KW-0175">Coiled coil</keyword>
<feature type="region of interest" description="Disordered" evidence="2">
    <location>
        <begin position="343"/>
        <end position="383"/>
    </location>
</feature>
<reference evidence="3" key="1">
    <citation type="journal article" date="2022" name="Int. J. Mol. Sci.">
        <title>Draft Genome of Tanacetum Coccineum: Genomic Comparison of Closely Related Tanacetum-Family Plants.</title>
        <authorList>
            <person name="Yamashiro T."/>
            <person name="Shiraishi A."/>
            <person name="Nakayama K."/>
            <person name="Satake H."/>
        </authorList>
    </citation>
    <scope>NUCLEOTIDE SEQUENCE</scope>
</reference>
<feature type="compositionally biased region" description="Polar residues" evidence="2">
    <location>
        <begin position="366"/>
        <end position="383"/>
    </location>
</feature>
<proteinExistence type="predicted"/>
<reference evidence="3" key="2">
    <citation type="submission" date="2022-01" db="EMBL/GenBank/DDBJ databases">
        <authorList>
            <person name="Yamashiro T."/>
            <person name="Shiraishi A."/>
            <person name="Satake H."/>
            <person name="Nakayama K."/>
        </authorList>
    </citation>
    <scope>NUCLEOTIDE SEQUENCE</scope>
</reference>
<comment type="caution">
    <text evidence="3">The sequence shown here is derived from an EMBL/GenBank/DDBJ whole genome shotgun (WGS) entry which is preliminary data.</text>
</comment>
<feature type="region of interest" description="Disordered" evidence="2">
    <location>
        <begin position="147"/>
        <end position="174"/>
    </location>
</feature>
<protein>
    <submittedName>
        <fullName evidence="3">Uncharacterized protein</fullName>
    </submittedName>
</protein>
<evidence type="ECO:0000256" key="2">
    <source>
        <dbReference type="SAM" id="MobiDB-lite"/>
    </source>
</evidence>
<name>A0ABQ4YPR2_9ASTR</name>
<gene>
    <name evidence="3" type="ORF">Tco_0729401</name>
</gene>
<sequence>MIPLVRDFIFASPSRSTAAPPEGTTSGGAEDLLNLTALYTLVSEQGKKIGSLESELQAHKLLFKDVMGKLVKRVKFLESKLKARGRNVILSESDNEEDEEQEVDSLIKLAKAAAIAADTSSVPADATHATEFPPSSSIHTDAFVHGNAVPTGTASDFSADPSNKGKSPMVEEDPPIKERSFRQMEEDRLGAEAARKLYEEEQAELARVQEEMKKKRQEDVINSAKYYTDADWSDIMGQVHANQGLTADLLGPDVNEDNFAERMVALIAERRRKFEAQRLQEKRNKPMTFAQQKDFMRTFVKNQSLQGIHQEDCEIWKTFTDDQLKAEFDKIRNVVADLQSQNLKRSLKRPGADVEQPKSKKSKSSAAPQTLVSAASHQSSAGVPTNVHQSLFVASLPSTPAATPDTSVDPPVSRSSGPRTRSHSSAAGIKTYSTRRKSLATRKMSSSEVDLTAPDNSFIQVLSNDDSDDSDDDSDPLFFWHVFAAWEVVLTGLGDVNALYFTDKSSKYFTHLREIMHLLDRQDLSKLYGMVVKHYEVNPLADTPYPLSASLMKKMLKHKLEVEIDGVGNDMTYAGLGYKRFRGKKIDEEYERDCEIRIRKLKQDFKEWGSEVRKKEQAYNEEQYAAARRYMLSITCDDMDDSIPLGDIIARYSTSKAITPDLLIEEPDNSLNIGEEHLDTIPATKSDEVIKSSVENLVPIPREFEGISDDTCDAPTYDNNRVNVESDLVESLINHDTSIFHSSKIEPILEEFAGELAHIAPIPPGIVEADFDPNDDTSSDDDSFENIVYVDASPSYIEYDSFKEVNDVEQEEKEFDLEDIFQIQDVILREKLLNVHRLISNIESLKVNSTPDRVLKSFSPFPIPVVDSDAFFEESDTSLSHLDNSLPEFETFSNHTEETRSGSTTTHANYSLPEYDSFLFEIEPDQEGLISIDNSNEPLLELPEFESFHFDLSFPRPPPEPPDVEKCFEPEAGILITKVFKGVSKPHDFMADILPTLPTLVSDLTFILFLSSFLSFGSEDTIFDPGIITFPFSYLEPVAFSMEVSCSKCCSP</sequence>
<feature type="coiled-coil region" evidence="1">
    <location>
        <begin position="181"/>
        <end position="218"/>
    </location>
</feature>
<evidence type="ECO:0000256" key="1">
    <source>
        <dbReference type="SAM" id="Coils"/>
    </source>
</evidence>
<keyword evidence="4" id="KW-1185">Reference proteome</keyword>